<proteinExistence type="predicted"/>
<comment type="caution">
    <text evidence="5">The sequence shown here is derived from an EMBL/GenBank/DDBJ whole genome shotgun (WGS) entry which is preliminary data.</text>
</comment>
<feature type="repeat" description="ANK" evidence="3">
    <location>
        <begin position="4"/>
        <end position="36"/>
    </location>
</feature>
<feature type="region of interest" description="Disordered" evidence="4">
    <location>
        <begin position="68"/>
        <end position="103"/>
    </location>
</feature>
<sequence length="103" mass="11730">DDTFGRTPLSRAAKWNCVPVVKLLLEWNANIEAKDDKTGETPLSWAVMEGHELVVKLLREKQAAIDRARYQHSSQAATSPTQDFPREERLRPDSAPMRDGEWV</sequence>
<accession>A0A2B7XBU4</accession>
<evidence type="ECO:0000313" key="5">
    <source>
        <dbReference type="EMBL" id="PGH06241.1"/>
    </source>
</evidence>
<dbReference type="GO" id="GO:0005634">
    <property type="term" value="C:nucleus"/>
    <property type="evidence" value="ECO:0007669"/>
    <property type="project" value="TreeGrafter"/>
</dbReference>
<evidence type="ECO:0000256" key="2">
    <source>
        <dbReference type="ARBA" id="ARBA00023043"/>
    </source>
</evidence>
<dbReference type="AlphaFoldDB" id="A0A2B7XBU4"/>
<keyword evidence="2 3" id="KW-0040">ANK repeat</keyword>
<dbReference type="InterPro" id="IPR002110">
    <property type="entry name" value="Ankyrin_rpt"/>
</dbReference>
<dbReference type="GO" id="GO:0045944">
    <property type="term" value="P:positive regulation of transcription by RNA polymerase II"/>
    <property type="evidence" value="ECO:0007669"/>
    <property type="project" value="TreeGrafter"/>
</dbReference>
<dbReference type="Gene3D" id="1.25.40.20">
    <property type="entry name" value="Ankyrin repeat-containing domain"/>
    <property type="match status" value="1"/>
</dbReference>
<feature type="non-terminal residue" evidence="5">
    <location>
        <position position="1"/>
    </location>
</feature>
<dbReference type="PANTHER" id="PTHR24193:SF121">
    <property type="entry name" value="ADA2A-CONTAINING COMPLEX COMPONENT 3, ISOFORM D"/>
    <property type="match status" value="1"/>
</dbReference>
<evidence type="ECO:0000256" key="4">
    <source>
        <dbReference type="SAM" id="MobiDB-lite"/>
    </source>
</evidence>
<feature type="repeat" description="ANK" evidence="3">
    <location>
        <begin position="38"/>
        <end position="70"/>
    </location>
</feature>
<dbReference type="PROSITE" id="PS50297">
    <property type="entry name" value="ANK_REP_REGION"/>
    <property type="match status" value="2"/>
</dbReference>
<reference evidence="5 6" key="1">
    <citation type="submission" date="2017-10" db="EMBL/GenBank/DDBJ databases">
        <title>Comparative genomics in systemic dimorphic fungi from Ajellomycetaceae.</title>
        <authorList>
            <person name="Munoz J.F."/>
            <person name="Mcewen J.G."/>
            <person name="Clay O.K."/>
            <person name="Cuomo C.A."/>
        </authorList>
    </citation>
    <scope>NUCLEOTIDE SEQUENCE [LARGE SCALE GENOMIC DNA]</scope>
    <source>
        <strain evidence="5 6">UAMH130</strain>
    </source>
</reference>
<gene>
    <name evidence="5" type="ORF">GX51_02438</name>
</gene>
<dbReference type="EMBL" id="PDNC01000023">
    <property type="protein sequence ID" value="PGH06241.1"/>
    <property type="molecule type" value="Genomic_DNA"/>
</dbReference>
<dbReference type="InterPro" id="IPR036770">
    <property type="entry name" value="Ankyrin_rpt-contain_sf"/>
</dbReference>
<keyword evidence="6" id="KW-1185">Reference proteome</keyword>
<feature type="compositionally biased region" description="Basic and acidic residues" evidence="4">
    <location>
        <begin position="84"/>
        <end position="103"/>
    </location>
</feature>
<dbReference type="PANTHER" id="PTHR24193">
    <property type="entry name" value="ANKYRIN REPEAT PROTEIN"/>
    <property type="match status" value="1"/>
</dbReference>
<dbReference type="InterPro" id="IPR050663">
    <property type="entry name" value="Ankyrin-SOCS_Box"/>
</dbReference>
<protein>
    <submittedName>
        <fullName evidence="5">Uncharacterized protein</fullName>
    </submittedName>
</protein>
<dbReference type="STRING" id="2060905.A0A2B7XBU4"/>
<dbReference type="SUPFAM" id="SSF48403">
    <property type="entry name" value="Ankyrin repeat"/>
    <property type="match status" value="1"/>
</dbReference>
<evidence type="ECO:0000256" key="3">
    <source>
        <dbReference type="PROSITE-ProRule" id="PRU00023"/>
    </source>
</evidence>
<dbReference type="GO" id="GO:0000976">
    <property type="term" value="F:transcription cis-regulatory region binding"/>
    <property type="evidence" value="ECO:0007669"/>
    <property type="project" value="TreeGrafter"/>
</dbReference>
<evidence type="ECO:0000313" key="6">
    <source>
        <dbReference type="Proteomes" id="UP000224080"/>
    </source>
</evidence>
<organism evidence="5 6">
    <name type="scientific">Blastomyces parvus</name>
    <dbReference type="NCBI Taxonomy" id="2060905"/>
    <lineage>
        <taxon>Eukaryota</taxon>
        <taxon>Fungi</taxon>
        <taxon>Dikarya</taxon>
        <taxon>Ascomycota</taxon>
        <taxon>Pezizomycotina</taxon>
        <taxon>Eurotiomycetes</taxon>
        <taxon>Eurotiomycetidae</taxon>
        <taxon>Onygenales</taxon>
        <taxon>Ajellomycetaceae</taxon>
        <taxon>Blastomyces</taxon>
    </lineage>
</organism>
<dbReference type="SMART" id="SM00248">
    <property type="entry name" value="ANK"/>
    <property type="match status" value="2"/>
</dbReference>
<dbReference type="Pfam" id="PF12796">
    <property type="entry name" value="Ank_2"/>
    <property type="match status" value="1"/>
</dbReference>
<dbReference type="OrthoDB" id="4188641at2759"/>
<dbReference type="Proteomes" id="UP000224080">
    <property type="component" value="Unassembled WGS sequence"/>
</dbReference>
<feature type="compositionally biased region" description="Polar residues" evidence="4">
    <location>
        <begin position="71"/>
        <end position="82"/>
    </location>
</feature>
<name>A0A2B7XBU4_9EURO</name>
<dbReference type="PROSITE" id="PS50088">
    <property type="entry name" value="ANK_REPEAT"/>
    <property type="match status" value="2"/>
</dbReference>
<keyword evidence="1" id="KW-0677">Repeat</keyword>
<evidence type="ECO:0000256" key="1">
    <source>
        <dbReference type="ARBA" id="ARBA00022737"/>
    </source>
</evidence>